<dbReference type="AlphaFoldDB" id="A0A4Y8PHA3"/>
<name>A0A4Y8PHA3_9BACT</name>
<protein>
    <submittedName>
        <fullName evidence="1">Uncharacterized protein</fullName>
    </submittedName>
</protein>
<organism evidence="1 2">
    <name type="scientific">Methylacidiphilum caldifontis</name>
    <dbReference type="NCBI Taxonomy" id="2795386"/>
    <lineage>
        <taxon>Bacteria</taxon>
        <taxon>Pseudomonadati</taxon>
        <taxon>Verrucomicrobiota</taxon>
        <taxon>Methylacidiphilae</taxon>
        <taxon>Methylacidiphilales</taxon>
        <taxon>Methylacidiphilaceae</taxon>
        <taxon>Methylacidiphilum (ex Ratnadevi et al. 2023)</taxon>
    </lineage>
</organism>
<dbReference type="Proteomes" id="UP000297713">
    <property type="component" value="Unassembled WGS sequence"/>
</dbReference>
<reference evidence="1 2" key="1">
    <citation type="submission" date="2016-05" db="EMBL/GenBank/DDBJ databases">
        <title>Diversity and Homogeneity among Thermoacidophilic Verrucomicrobia Methanotrophs Linked with Geographical Origin.</title>
        <authorList>
            <person name="Erikstad H.-A."/>
            <person name="Smestad N.B."/>
            <person name="Ceballos R.M."/>
            <person name="Birkeland N.-K."/>
        </authorList>
    </citation>
    <scope>NUCLEOTIDE SEQUENCE [LARGE SCALE GENOMIC DNA]</scope>
    <source>
        <strain evidence="1 2">Phi</strain>
    </source>
</reference>
<sequence>MKGPMKRLIILFHLFLFLLDFVSQSMAKELWIDYMPRKTHHGQGGAFYIDPKMKFKIYVYGSPLKYLPLGVIVHEGTLTDAFRSSNGILRDMVAVAKLHHADALMIIEKNKPLIFAVAGFWPAFALPTGGGSFTALAVKECSSSNQKFFSRINRGPKK</sequence>
<dbReference type="EMBL" id="LXQC01000013">
    <property type="protein sequence ID" value="TFE72921.1"/>
    <property type="molecule type" value="Genomic_DNA"/>
</dbReference>
<proteinExistence type="predicted"/>
<evidence type="ECO:0000313" key="1">
    <source>
        <dbReference type="EMBL" id="TFE72921.1"/>
    </source>
</evidence>
<comment type="caution">
    <text evidence="1">The sequence shown here is derived from an EMBL/GenBank/DDBJ whole genome shotgun (WGS) entry which is preliminary data.</text>
</comment>
<evidence type="ECO:0000313" key="2">
    <source>
        <dbReference type="Proteomes" id="UP000297713"/>
    </source>
</evidence>
<keyword evidence="2" id="KW-1185">Reference proteome</keyword>
<accession>A0A4Y8PHA3</accession>
<gene>
    <name evidence="1" type="ORF">A7Q10_03360</name>
</gene>